<accession>A0A2P5BNF3</accession>
<evidence type="ECO:0000313" key="2">
    <source>
        <dbReference type="Proteomes" id="UP000237105"/>
    </source>
</evidence>
<sequence length="57" mass="6268">ISRDPVVSLPQLLLLTLETLHKGAPERQLGEPLVLVRYAGCFGRKGKSGCTRDYSEV</sequence>
<proteinExistence type="predicted"/>
<protein>
    <submittedName>
        <fullName evidence="1">Uncharacterized protein</fullName>
    </submittedName>
</protein>
<organism evidence="1 2">
    <name type="scientific">Parasponia andersonii</name>
    <name type="common">Sponia andersonii</name>
    <dbReference type="NCBI Taxonomy" id="3476"/>
    <lineage>
        <taxon>Eukaryota</taxon>
        <taxon>Viridiplantae</taxon>
        <taxon>Streptophyta</taxon>
        <taxon>Embryophyta</taxon>
        <taxon>Tracheophyta</taxon>
        <taxon>Spermatophyta</taxon>
        <taxon>Magnoliopsida</taxon>
        <taxon>eudicotyledons</taxon>
        <taxon>Gunneridae</taxon>
        <taxon>Pentapetalae</taxon>
        <taxon>rosids</taxon>
        <taxon>fabids</taxon>
        <taxon>Rosales</taxon>
        <taxon>Cannabaceae</taxon>
        <taxon>Parasponia</taxon>
    </lineage>
</organism>
<reference evidence="2" key="1">
    <citation type="submission" date="2016-06" db="EMBL/GenBank/DDBJ databases">
        <title>Parallel loss of symbiosis genes in relatives of nitrogen-fixing non-legume Parasponia.</title>
        <authorList>
            <person name="Van Velzen R."/>
            <person name="Holmer R."/>
            <person name="Bu F."/>
            <person name="Rutten L."/>
            <person name="Van Zeijl A."/>
            <person name="Liu W."/>
            <person name="Santuari L."/>
            <person name="Cao Q."/>
            <person name="Sharma T."/>
            <person name="Shen D."/>
            <person name="Roswanjaya Y."/>
            <person name="Wardhani T."/>
            <person name="Kalhor M.S."/>
            <person name="Jansen J."/>
            <person name="Van den Hoogen J."/>
            <person name="Gungor B."/>
            <person name="Hartog M."/>
            <person name="Hontelez J."/>
            <person name="Verver J."/>
            <person name="Yang W.-C."/>
            <person name="Schijlen E."/>
            <person name="Repin R."/>
            <person name="Schilthuizen M."/>
            <person name="Schranz E."/>
            <person name="Heidstra R."/>
            <person name="Miyata K."/>
            <person name="Fedorova E."/>
            <person name="Kohlen W."/>
            <person name="Bisseling T."/>
            <person name="Smit S."/>
            <person name="Geurts R."/>
        </authorList>
    </citation>
    <scope>NUCLEOTIDE SEQUENCE [LARGE SCALE GENOMIC DNA]</scope>
    <source>
        <strain evidence="2">cv. WU1-14</strain>
    </source>
</reference>
<name>A0A2P5BNF3_PARAD</name>
<feature type="non-terminal residue" evidence="1">
    <location>
        <position position="1"/>
    </location>
</feature>
<dbReference type="Proteomes" id="UP000237105">
    <property type="component" value="Unassembled WGS sequence"/>
</dbReference>
<keyword evidence="2" id="KW-1185">Reference proteome</keyword>
<dbReference type="EMBL" id="JXTB01000247">
    <property type="protein sequence ID" value="PON50290.1"/>
    <property type="molecule type" value="Genomic_DNA"/>
</dbReference>
<dbReference type="AlphaFoldDB" id="A0A2P5BNF3"/>
<comment type="caution">
    <text evidence="1">The sequence shown here is derived from an EMBL/GenBank/DDBJ whole genome shotgun (WGS) entry which is preliminary data.</text>
</comment>
<evidence type="ECO:0000313" key="1">
    <source>
        <dbReference type="EMBL" id="PON50290.1"/>
    </source>
</evidence>
<gene>
    <name evidence="1" type="ORF">PanWU01x14_223760</name>
</gene>